<proteinExistence type="inferred from homology"/>
<evidence type="ECO:0000256" key="13">
    <source>
        <dbReference type="ARBA" id="ARBA00031891"/>
    </source>
</evidence>
<dbReference type="PROSITE" id="PS00759">
    <property type="entry name" value="ARGE_DAPE_CPG2_2"/>
    <property type="match status" value="1"/>
</dbReference>
<dbReference type="AlphaFoldDB" id="A0A1G7TH83"/>
<comment type="function">
    <text evidence="15">Catalyzes the hydrolysis of N-succinyl-L,L-diaminopimelic acid (SDAP), forming succinate and LL-2,6-diaminopimelate (DAP), an intermediate involved in the bacterial biosynthesis of lysine and meso-diaminopimelic acid, an essential component of bacterial cell walls.</text>
</comment>
<gene>
    <name evidence="15" type="primary">dapE</name>
    <name evidence="17" type="ORF">SAMN05216241_10987</name>
</gene>
<protein>
    <recommendedName>
        <fullName evidence="5 15">Succinyl-diaminopimelate desuccinylase</fullName>
        <shortName evidence="15">SDAP desuccinylase</shortName>
        <ecNumber evidence="4 15">3.5.1.18</ecNumber>
    </recommendedName>
    <alternativeName>
        <fullName evidence="13 15">N-succinyl-LL-2,6-diaminoheptanedioate amidohydrolase</fullName>
    </alternativeName>
</protein>
<dbReference type="SUPFAM" id="SSF53187">
    <property type="entry name" value="Zn-dependent exopeptidases"/>
    <property type="match status" value="1"/>
</dbReference>
<dbReference type="GO" id="GO:0019877">
    <property type="term" value="P:diaminopimelate biosynthetic process"/>
    <property type="evidence" value="ECO:0007669"/>
    <property type="project" value="UniProtKB-UniRule"/>
</dbReference>
<dbReference type="Gene3D" id="3.40.630.10">
    <property type="entry name" value="Zn peptidases"/>
    <property type="match status" value="2"/>
</dbReference>
<dbReference type="PROSITE" id="PS00758">
    <property type="entry name" value="ARGE_DAPE_CPG2_1"/>
    <property type="match status" value="1"/>
</dbReference>
<dbReference type="RefSeq" id="WP_090021010.1">
    <property type="nucleotide sequence ID" value="NZ_FNCE01000009.1"/>
</dbReference>
<evidence type="ECO:0000256" key="2">
    <source>
        <dbReference type="ARBA" id="ARBA00006746"/>
    </source>
</evidence>
<keyword evidence="9 15" id="KW-0862">Zinc</keyword>
<feature type="domain" description="Peptidase M20 dimerisation" evidence="16">
    <location>
        <begin position="186"/>
        <end position="289"/>
    </location>
</feature>
<dbReference type="UniPathway" id="UPA00034">
    <property type="reaction ID" value="UER00021"/>
</dbReference>
<dbReference type="SUPFAM" id="SSF55031">
    <property type="entry name" value="Bacterial exopeptidase dimerisation domain"/>
    <property type="match status" value="1"/>
</dbReference>
<comment type="cofactor">
    <cofactor evidence="15">
        <name>Zn(2+)</name>
        <dbReference type="ChEBI" id="CHEBI:29105"/>
    </cofactor>
    <cofactor evidence="15">
        <name>Co(2+)</name>
        <dbReference type="ChEBI" id="CHEBI:48828"/>
    </cofactor>
    <text evidence="15">Binds 2 Zn(2+) or Co(2+) ions per subunit.</text>
</comment>
<feature type="binding site" evidence="15">
    <location>
        <position position="145"/>
    </location>
    <ligand>
        <name>Zn(2+)</name>
        <dbReference type="ChEBI" id="CHEBI:29105"/>
        <label>2</label>
    </ligand>
</feature>
<feature type="binding site" evidence="15">
    <location>
        <position position="358"/>
    </location>
    <ligand>
        <name>Zn(2+)</name>
        <dbReference type="ChEBI" id="CHEBI:29105"/>
        <label>2</label>
    </ligand>
</feature>
<organism evidence="17 18">
    <name type="scientific">Limimonas halophila</name>
    <dbReference type="NCBI Taxonomy" id="1082479"/>
    <lineage>
        <taxon>Bacteria</taxon>
        <taxon>Pseudomonadati</taxon>
        <taxon>Pseudomonadota</taxon>
        <taxon>Alphaproteobacteria</taxon>
        <taxon>Rhodospirillales</taxon>
        <taxon>Rhodovibrionaceae</taxon>
        <taxon>Limimonas</taxon>
    </lineage>
</organism>
<keyword evidence="10 15" id="KW-0220">Diaminopimelate biosynthesis</keyword>
<dbReference type="InterPro" id="IPR050072">
    <property type="entry name" value="Peptidase_M20A"/>
</dbReference>
<evidence type="ECO:0000256" key="4">
    <source>
        <dbReference type="ARBA" id="ARBA00011921"/>
    </source>
</evidence>
<dbReference type="PANTHER" id="PTHR43808:SF31">
    <property type="entry name" value="N-ACETYL-L-CITRULLINE DEACETYLASE"/>
    <property type="match status" value="1"/>
</dbReference>
<dbReference type="STRING" id="1082479.SAMN05216241_10987"/>
<evidence type="ECO:0000313" key="18">
    <source>
        <dbReference type="Proteomes" id="UP000199415"/>
    </source>
</evidence>
<evidence type="ECO:0000256" key="9">
    <source>
        <dbReference type="ARBA" id="ARBA00022833"/>
    </source>
</evidence>
<dbReference type="GO" id="GO:0008777">
    <property type="term" value="F:acetylornithine deacetylase activity"/>
    <property type="evidence" value="ECO:0007669"/>
    <property type="project" value="TreeGrafter"/>
</dbReference>
<evidence type="ECO:0000256" key="6">
    <source>
        <dbReference type="ARBA" id="ARBA00022605"/>
    </source>
</evidence>
<feature type="binding site" evidence="15">
    <location>
        <position position="109"/>
    </location>
    <ligand>
        <name>Zn(2+)</name>
        <dbReference type="ChEBI" id="CHEBI:29105"/>
        <label>2</label>
    </ligand>
</feature>
<dbReference type="GO" id="GO:0006526">
    <property type="term" value="P:L-arginine biosynthetic process"/>
    <property type="evidence" value="ECO:0007669"/>
    <property type="project" value="TreeGrafter"/>
</dbReference>
<feature type="binding site" evidence="15">
    <location>
        <position position="76"/>
    </location>
    <ligand>
        <name>Zn(2+)</name>
        <dbReference type="ChEBI" id="CHEBI:29105"/>
        <label>1</label>
    </ligand>
</feature>
<dbReference type="Pfam" id="PF01546">
    <property type="entry name" value="Peptidase_M20"/>
    <property type="match status" value="1"/>
</dbReference>
<accession>A0A1G7TH83</accession>
<keyword evidence="8 15" id="KW-0378">Hydrolase</keyword>
<feature type="active site" description="Proton acceptor" evidence="15">
    <location>
        <position position="144"/>
    </location>
</feature>
<evidence type="ECO:0000256" key="11">
    <source>
        <dbReference type="ARBA" id="ARBA00023154"/>
    </source>
</evidence>
<dbReference type="OrthoDB" id="9809784at2"/>
<dbReference type="Pfam" id="PF07687">
    <property type="entry name" value="M20_dimer"/>
    <property type="match status" value="1"/>
</dbReference>
<dbReference type="InterPro" id="IPR011650">
    <property type="entry name" value="Peptidase_M20_dimer"/>
</dbReference>
<feature type="binding site" evidence="15">
    <location>
        <position position="173"/>
    </location>
    <ligand>
        <name>Zn(2+)</name>
        <dbReference type="ChEBI" id="CHEBI:29105"/>
        <label>1</label>
    </ligand>
</feature>
<dbReference type="Proteomes" id="UP000199415">
    <property type="component" value="Unassembled WGS sequence"/>
</dbReference>
<evidence type="ECO:0000256" key="12">
    <source>
        <dbReference type="ARBA" id="ARBA00023285"/>
    </source>
</evidence>
<evidence type="ECO:0000256" key="7">
    <source>
        <dbReference type="ARBA" id="ARBA00022723"/>
    </source>
</evidence>
<evidence type="ECO:0000256" key="3">
    <source>
        <dbReference type="ARBA" id="ARBA00011738"/>
    </source>
</evidence>
<keyword evidence="12 15" id="KW-0170">Cobalt</keyword>
<dbReference type="HAMAP" id="MF_01690">
    <property type="entry name" value="DapE"/>
    <property type="match status" value="1"/>
</dbReference>
<sequence>MAAVTAPDPVELAQRLIRCPSVTPAEGGALDELETVLGGLGFRCTRLTFTEPGTADVANLYARIGTGSPHIAFAGHTDVVPVGDTAAWSVDPFGGQRVGDEVIGRGAVDMKGAIAAFVAAVGRLLEERGGDPGGSISFLITGDEEGPSINGTRKLLEWMQAEGEQPEMCVVGEPTSEAALGDTIKVGRRGSLTARLTVHGTQGHTAYPHKADNPVHHLTRALRRLIDEPIDDGSSHFEPSQLQITSVDVGNPAHNVIPASATATLNVRFNDRHTSDHVLGWIRARVHAETTNFELTPRISGESFLSPPGALTDALAAAVQEVTGRTPALGTGGGTSDARFIKDLCPVAELGLRNATAHQVDERTTTQELRELCAIDHAALRRLLAP</sequence>
<name>A0A1G7TH83_9PROT</name>
<evidence type="ECO:0000313" key="17">
    <source>
        <dbReference type="EMBL" id="SDG34696.1"/>
    </source>
</evidence>
<keyword evidence="11 15" id="KW-0457">Lysine biosynthesis</keyword>
<dbReference type="InterPro" id="IPR005941">
    <property type="entry name" value="DapE_proteobac"/>
</dbReference>
<keyword evidence="7 15" id="KW-0479">Metal-binding</keyword>
<comment type="subunit">
    <text evidence="3 15">Homodimer.</text>
</comment>
<dbReference type="GO" id="GO:0050897">
    <property type="term" value="F:cobalt ion binding"/>
    <property type="evidence" value="ECO:0007669"/>
    <property type="project" value="UniProtKB-UniRule"/>
</dbReference>
<evidence type="ECO:0000256" key="10">
    <source>
        <dbReference type="ARBA" id="ARBA00022915"/>
    </source>
</evidence>
<evidence type="ECO:0000256" key="8">
    <source>
        <dbReference type="ARBA" id="ARBA00022801"/>
    </source>
</evidence>
<comment type="catalytic activity">
    <reaction evidence="14 15">
        <text>N-succinyl-(2S,6S)-2,6-diaminopimelate + H2O = (2S,6S)-2,6-diaminopimelate + succinate</text>
        <dbReference type="Rhea" id="RHEA:22608"/>
        <dbReference type="ChEBI" id="CHEBI:15377"/>
        <dbReference type="ChEBI" id="CHEBI:30031"/>
        <dbReference type="ChEBI" id="CHEBI:57609"/>
        <dbReference type="ChEBI" id="CHEBI:58087"/>
        <dbReference type="EC" id="3.5.1.18"/>
    </reaction>
</comment>
<dbReference type="EC" id="3.5.1.18" evidence="4 15"/>
<dbReference type="InterPro" id="IPR001261">
    <property type="entry name" value="ArgE/DapE_CS"/>
</dbReference>
<reference evidence="17 18" key="1">
    <citation type="submission" date="2016-10" db="EMBL/GenBank/DDBJ databases">
        <authorList>
            <person name="de Groot N.N."/>
        </authorList>
    </citation>
    <scope>NUCLEOTIDE SEQUENCE [LARGE SCALE GENOMIC DNA]</scope>
    <source>
        <strain evidence="17 18">DSM 25584</strain>
    </source>
</reference>
<dbReference type="InterPro" id="IPR036264">
    <property type="entry name" value="Bact_exopeptidase_dim_dom"/>
</dbReference>
<evidence type="ECO:0000259" key="16">
    <source>
        <dbReference type="Pfam" id="PF07687"/>
    </source>
</evidence>
<dbReference type="CDD" id="cd03891">
    <property type="entry name" value="M20_DapE_proteobac"/>
    <property type="match status" value="1"/>
</dbReference>
<evidence type="ECO:0000256" key="15">
    <source>
        <dbReference type="HAMAP-Rule" id="MF_01690"/>
    </source>
</evidence>
<dbReference type="PANTHER" id="PTHR43808">
    <property type="entry name" value="ACETYLORNITHINE DEACETYLASE"/>
    <property type="match status" value="1"/>
</dbReference>
<dbReference type="NCBIfam" id="NF009557">
    <property type="entry name" value="PRK13009.1"/>
    <property type="match status" value="1"/>
</dbReference>
<keyword evidence="6 15" id="KW-0028">Amino-acid biosynthesis</keyword>
<feature type="binding site" evidence="15">
    <location>
        <position position="109"/>
    </location>
    <ligand>
        <name>Zn(2+)</name>
        <dbReference type="ChEBI" id="CHEBI:29105"/>
        <label>1</label>
    </ligand>
</feature>
<comment type="pathway">
    <text evidence="1 15">Amino-acid biosynthesis; L-lysine biosynthesis via DAP pathway; LL-2,6-diaminopimelate from (S)-tetrahydrodipicolinate (succinylase route): step 3/3.</text>
</comment>
<comment type="similarity">
    <text evidence="2 15">Belongs to the peptidase M20A family. DapE subfamily.</text>
</comment>
<evidence type="ECO:0000256" key="1">
    <source>
        <dbReference type="ARBA" id="ARBA00005130"/>
    </source>
</evidence>
<feature type="active site" evidence="15">
    <location>
        <position position="78"/>
    </location>
</feature>
<dbReference type="EMBL" id="FNCE01000009">
    <property type="protein sequence ID" value="SDG34696.1"/>
    <property type="molecule type" value="Genomic_DNA"/>
</dbReference>
<dbReference type="GO" id="GO:0009014">
    <property type="term" value="F:succinyl-diaminopimelate desuccinylase activity"/>
    <property type="evidence" value="ECO:0007669"/>
    <property type="project" value="UniProtKB-UniRule"/>
</dbReference>
<dbReference type="GO" id="GO:0008270">
    <property type="term" value="F:zinc ion binding"/>
    <property type="evidence" value="ECO:0007669"/>
    <property type="project" value="UniProtKB-UniRule"/>
</dbReference>
<dbReference type="GO" id="GO:0009089">
    <property type="term" value="P:lysine biosynthetic process via diaminopimelate"/>
    <property type="evidence" value="ECO:0007669"/>
    <property type="project" value="UniProtKB-UniRule"/>
</dbReference>
<dbReference type="InterPro" id="IPR002933">
    <property type="entry name" value="Peptidase_M20"/>
</dbReference>
<dbReference type="NCBIfam" id="TIGR01246">
    <property type="entry name" value="dapE_proteo"/>
    <property type="match status" value="1"/>
</dbReference>
<evidence type="ECO:0000256" key="5">
    <source>
        <dbReference type="ARBA" id="ARBA00022391"/>
    </source>
</evidence>
<keyword evidence="18" id="KW-1185">Reference proteome</keyword>
<evidence type="ECO:0000256" key="14">
    <source>
        <dbReference type="ARBA" id="ARBA00051301"/>
    </source>
</evidence>